<evidence type="ECO:0000313" key="2">
    <source>
        <dbReference type="EMBL" id="SEJ77382.1"/>
    </source>
</evidence>
<dbReference type="AlphaFoldDB" id="A0A975WBK2"/>
<dbReference type="Pfam" id="PF17272">
    <property type="entry name" value="DUF5337"/>
    <property type="match status" value="1"/>
</dbReference>
<dbReference type="RefSeq" id="WP_048532301.1">
    <property type="nucleotide sequence ID" value="NZ_CATLQZ010000019.1"/>
</dbReference>
<dbReference type="Proteomes" id="UP000182932">
    <property type="component" value="Unassembled WGS sequence"/>
</dbReference>
<keyword evidence="1" id="KW-0472">Membrane</keyword>
<accession>A0A975WBK2</accession>
<dbReference type="InterPro" id="IPR020308">
    <property type="entry name" value="Uncharacterised_Ynq1"/>
</dbReference>
<proteinExistence type="predicted"/>
<gene>
    <name evidence="2" type="ORF">SAMN04487940_11081</name>
</gene>
<evidence type="ECO:0008006" key="4">
    <source>
        <dbReference type="Google" id="ProtNLM"/>
    </source>
</evidence>
<keyword evidence="1" id="KW-1133">Transmembrane helix</keyword>
<evidence type="ECO:0000313" key="3">
    <source>
        <dbReference type="Proteomes" id="UP000182932"/>
    </source>
</evidence>
<feature type="transmembrane region" description="Helical" evidence="1">
    <location>
        <begin position="40"/>
        <end position="60"/>
    </location>
</feature>
<protein>
    <recommendedName>
        <fullName evidence="4">DUF5337 domain-containing protein</fullName>
    </recommendedName>
</protein>
<keyword evidence="1" id="KW-0812">Transmembrane</keyword>
<organism evidence="2 3">
    <name type="scientific">Marinovum algicola</name>
    <dbReference type="NCBI Taxonomy" id="42444"/>
    <lineage>
        <taxon>Bacteria</taxon>
        <taxon>Pseudomonadati</taxon>
        <taxon>Pseudomonadota</taxon>
        <taxon>Alphaproteobacteria</taxon>
        <taxon>Rhodobacterales</taxon>
        <taxon>Roseobacteraceae</taxon>
        <taxon>Marinovum</taxon>
    </lineage>
</organism>
<dbReference type="GeneID" id="80819144"/>
<name>A0A975WBK2_9RHOB</name>
<evidence type="ECO:0000256" key="1">
    <source>
        <dbReference type="SAM" id="Phobius"/>
    </source>
</evidence>
<keyword evidence="3" id="KW-1185">Reference proteome</keyword>
<comment type="caution">
    <text evidence="2">The sequence shown here is derived from an EMBL/GenBank/DDBJ whole genome shotgun (WGS) entry which is preliminary data.</text>
</comment>
<feature type="transmembrane region" description="Helical" evidence="1">
    <location>
        <begin position="15"/>
        <end position="34"/>
    </location>
</feature>
<dbReference type="EMBL" id="FNYY01000010">
    <property type="protein sequence ID" value="SEJ77382.1"/>
    <property type="molecule type" value="Genomic_DNA"/>
</dbReference>
<sequence length="72" mass="8116">MARESEEQIARQGRVTALVIAGTMLIWLAAQFIGPRIGLAGRYALLIDLLALAAFIWAFVNIYQIWRKRQGN</sequence>
<reference evidence="2 3" key="1">
    <citation type="submission" date="2016-10" db="EMBL/GenBank/DDBJ databases">
        <authorList>
            <person name="Varghese N."/>
            <person name="Submissions S."/>
        </authorList>
    </citation>
    <scope>NUCLEOTIDE SEQUENCE [LARGE SCALE GENOMIC DNA]</scope>
    <source>
        <strain evidence="2 3">FF3</strain>
    </source>
</reference>